<accession>A0ABW6P9Y7</accession>
<dbReference type="InterPro" id="IPR051164">
    <property type="entry name" value="NmrA-like_oxidored"/>
</dbReference>
<evidence type="ECO:0000256" key="1">
    <source>
        <dbReference type="ARBA" id="ARBA00006328"/>
    </source>
</evidence>
<name>A0ABW6P9Y7_9NOCA</name>
<evidence type="ECO:0000313" key="4">
    <source>
        <dbReference type="EMBL" id="MFF0499950.1"/>
    </source>
</evidence>
<dbReference type="SUPFAM" id="SSF51735">
    <property type="entry name" value="NAD(P)-binding Rossmann-fold domains"/>
    <property type="match status" value="1"/>
</dbReference>
<proteinExistence type="inferred from homology"/>
<sequence length="304" mass="31512">MTSRILITGATGTQGGAAARALHRAGADVLALVRDPASPAARALAAEGIALVVGDLDDPVALGAACSGCAAVFSVQAAGKSEQRHGRNLVDAARGAGVAHLVHTSVSATGWRASRPDVPLDAGLSRYWDNKESVEAMVRDAGFPVYTILKPAFMMDNFMAPKAAWLFPFLAHGELPVAVAPETAVALVSAADIGAAVVAAITDPRRFARVELELGGDLLTFPEIAETITRVTGRPVSASCVSAAEVDAKLGAASWSSTHVWLNSVGYAARPEHAAAYGLELSTFERWATAHADEVRAATARPRD</sequence>
<dbReference type="InterPro" id="IPR008030">
    <property type="entry name" value="NmrA-like"/>
</dbReference>
<dbReference type="Proteomes" id="UP001601442">
    <property type="component" value="Unassembled WGS sequence"/>
</dbReference>
<dbReference type="InterPro" id="IPR036291">
    <property type="entry name" value="NAD(P)-bd_dom_sf"/>
</dbReference>
<dbReference type="PANTHER" id="PTHR42748">
    <property type="entry name" value="NITROGEN METABOLITE REPRESSION PROTEIN NMRA FAMILY MEMBER"/>
    <property type="match status" value="1"/>
</dbReference>
<keyword evidence="5" id="KW-1185">Reference proteome</keyword>
<feature type="domain" description="NmrA-like" evidence="3">
    <location>
        <begin position="1"/>
        <end position="248"/>
    </location>
</feature>
<reference evidence="4 5" key="1">
    <citation type="submission" date="2024-10" db="EMBL/GenBank/DDBJ databases">
        <title>The Natural Products Discovery Center: Release of the First 8490 Sequenced Strains for Exploring Actinobacteria Biosynthetic Diversity.</title>
        <authorList>
            <person name="Kalkreuter E."/>
            <person name="Kautsar S.A."/>
            <person name="Yang D."/>
            <person name="Bader C.D."/>
            <person name="Teijaro C.N."/>
            <person name="Fluegel L."/>
            <person name="Davis C.M."/>
            <person name="Simpson J.R."/>
            <person name="Lauterbach L."/>
            <person name="Steele A.D."/>
            <person name="Gui C."/>
            <person name="Meng S."/>
            <person name="Li G."/>
            <person name="Viehrig K."/>
            <person name="Ye F."/>
            <person name="Su P."/>
            <person name="Kiefer A.F."/>
            <person name="Nichols A."/>
            <person name="Cepeda A.J."/>
            <person name="Yan W."/>
            <person name="Fan B."/>
            <person name="Jiang Y."/>
            <person name="Adhikari A."/>
            <person name="Zheng C.-J."/>
            <person name="Schuster L."/>
            <person name="Cowan T.M."/>
            <person name="Smanski M.J."/>
            <person name="Chevrette M.G."/>
            <person name="De Carvalho L.P.S."/>
            <person name="Shen B."/>
        </authorList>
    </citation>
    <scope>NUCLEOTIDE SEQUENCE [LARGE SCALE GENOMIC DNA]</scope>
    <source>
        <strain evidence="4 5">NPDC004119</strain>
    </source>
</reference>
<gene>
    <name evidence="4" type="ORF">ACFYU5_26355</name>
</gene>
<dbReference type="EMBL" id="JBIAMT010000005">
    <property type="protein sequence ID" value="MFF0499950.1"/>
    <property type="molecule type" value="Genomic_DNA"/>
</dbReference>
<evidence type="ECO:0000256" key="2">
    <source>
        <dbReference type="ARBA" id="ARBA00022857"/>
    </source>
</evidence>
<comment type="caution">
    <text evidence="4">The sequence shown here is derived from an EMBL/GenBank/DDBJ whole genome shotgun (WGS) entry which is preliminary data.</text>
</comment>
<evidence type="ECO:0000313" key="5">
    <source>
        <dbReference type="Proteomes" id="UP001601442"/>
    </source>
</evidence>
<dbReference type="Pfam" id="PF05368">
    <property type="entry name" value="NmrA"/>
    <property type="match status" value="1"/>
</dbReference>
<protein>
    <submittedName>
        <fullName evidence="4">NmrA family NAD(P)-binding protein</fullName>
    </submittedName>
</protein>
<dbReference type="RefSeq" id="WP_387398873.1">
    <property type="nucleotide sequence ID" value="NZ_JBIAMT010000005.1"/>
</dbReference>
<keyword evidence="2" id="KW-0521">NADP</keyword>
<dbReference type="Gene3D" id="3.40.50.720">
    <property type="entry name" value="NAD(P)-binding Rossmann-like Domain"/>
    <property type="match status" value="1"/>
</dbReference>
<dbReference type="PANTHER" id="PTHR42748:SF7">
    <property type="entry name" value="NMRA LIKE REDOX SENSOR 1-RELATED"/>
    <property type="match status" value="1"/>
</dbReference>
<evidence type="ECO:0000259" key="3">
    <source>
        <dbReference type="Pfam" id="PF05368"/>
    </source>
</evidence>
<organism evidence="4 5">
    <name type="scientific">Nocardia aobensis</name>
    <dbReference type="NCBI Taxonomy" id="257277"/>
    <lineage>
        <taxon>Bacteria</taxon>
        <taxon>Bacillati</taxon>
        <taxon>Actinomycetota</taxon>
        <taxon>Actinomycetes</taxon>
        <taxon>Mycobacteriales</taxon>
        <taxon>Nocardiaceae</taxon>
        <taxon>Nocardia</taxon>
    </lineage>
</organism>
<comment type="similarity">
    <text evidence="1">Belongs to the NmrA-type oxidoreductase family.</text>
</comment>